<gene>
    <name evidence="2" type="ORF">SG34_030430</name>
</gene>
<keyword evidence="3" id="KW-1185">Reference proteome</keyword>
<dbReference type="KEGG" id="tvd:SG34_030430"/>
<keyword evidence="1" id="KW-0812">Transmembrane</keyword>
<organism evidence="2 3">
    <name type="scientific">Thalassomonas viridans</name>
    <dbReference type="NCBI Taxonomy" id="137584"/>
    <lineage>
        <taxon>Bacteria</taxon>
        <taxon>Pseudomonadati</taxon>
        <taxon>Pseudomonadota</taxon>
        <taxon>Gammaproteobacteria</taxon>
        <taxon>Alteromonadales</taxon>
        <taxon>Colwelliaceae</taxon>
        <taxon>Thalassomonas</taxon>
    </lineage>
</organism>
<accession>A0AAF0CE88</accession>
<name>A0AAF0CE88_9GAMM</name>
<reference evidence="2 3" key="2">
    <citation type="journal article" date="2022" name="Mar. Drugs">
        <title>Bioassay-Guided Fractionation Leads to the Detection of Cholic Acid Generated by the Rare Thalassomonas sp.</title>
        <authorList>
            <person name="Pheiffer F."/>
            <person name="Schneider Y.K."/>
            <person name="Hansen E.H."/>
            <person name="Andersen J.H."/>
            <person name="Isaksson J."/>
            <person name="Busche T."/>
            <person name="R C."/>
            <person name="Kalinowski J."/>
            <person name="Zyl L.V."/>
            <person name="Trindade M."/>
        </authorList>
    </citation>
    <scope>NUCLEOTIDE SEQUENCE [LARGE SCALE GENOMIC DNA]</scope>
    <source>
        <strain evidence="2 3">XOM25</strain>
    </source>
</reference>
<keyword evidence="1" id="KW-0472">Membrane</keyword>
<evidence type="ECO:0008006" key="4">
    <source>
        <dbReference type="Google" id="ProtNLM"/>
    </source>
</evidence>
<reference evidence="2 3" key="1">
    <citation type="journal article" date="2015" name="Genome Announc.">
        <title>Draft Genome Sequences of Marine Isolates of Thalassomonas viridans and Thalassomonas actiniarum.</title>
        <authorList>
            <person name="Olonade I."/>
            <person name="van Zyl L.J."/>
            <person name="Trindade M."/>
        </authorList>
    </citation>
    <scope>NUCLEOTIDE SEQUENCE [LARGE SCALE GENOMIC DNA]</scope>
    <source>
        <strain evidence="2 3">XOM25</strain>
    </source>
</reference>
<evidence type="ECO:0000313" key="2">
    <source>
        <dbReference type="EMBL" id="WDE09090.1"/>
    </source>
</evidence>
<dbReference type="Proteomes" id="UP000032352">
    <property type="component" value="Chromosome pTvir"/>
</dbReference>
<evidence type="ECO:0000256" key="1">
    <source>
        <dbReference type="SAM" id="Phobius"/>
    </source>
</evidence>
<evidence type="ECO:0000313" key="3">
    <source>
        <dbReference type="Proteomes" id="UP000032352"/>
    </source>
</evidence>
<proteinExistence type="predicted"/>
<protein>
    <recommendedName>
        <fullName evidence="4">EamA domain-containing protein</fullName>
    </recommendedName>
</protein>
<dbReference type="EMBL" id="CP059734">
    <property type="protein sequence ID" value="WDE09090.1"/>
    <property type="molecule type" value="Genomic_DNA"/>
</dbReference>
<feature type="transmembrane region" description="Helical" evidence="1">
    <location>
        <begin position="96"/>
        <end position="115"/>
    </location>
</feature>
<keyword evidence="1" id="KW-1133">Transmembrane helix</keyword>
<sequence>MMICFFWLVIATIAVQVPNILGIQSQSNGETLTALGALKITLLTLPITIVATTGYTMFYGRGAEYFSYPAMSVYAKLGALVVAIILQFSLLQSKNINWVEVCGLLICILGFLVSVNSEMIMERIG</sequence>
<feature type="transmembrane region" description="Helical" evidence="1">
    <location>
        <begin position="71"/>
        <end position="90"/>
    </location>
</feature>
<feature type="transmembrane region" description="Helical" evidence="1">
    <location>
        <begin position="38"/>
        <end position="59"/>
    </location>
</feature>
<dbReference type="RefSeq" id="WP_152647416.1">
    <property type="nucleotide sequence ID" value="NZ_CP059734.1"/>
</dbReference>
<dbReference type="AlphaFoldDB" id="A0AAF0CE88"/>